<dbReference type="InterPro" id="IPR011831">
    <property type="entry name" value="ADP-Glc_PPase"/>
</dbReference>
<dbReference type="SUPFAM" id="SSF51161">
    <property type="entry name" value="Trimeric LpxA-like enzymes"/>
    <property type="match status" value="1"/>
</dbReference>
<keyword evidence="5" id="KW-0808">Transferase</keyword>
<dbReference type="InterPro" id="IPR011832">
    <property type="entry name" value="GlgDAde_trans"/>
</dbReference>
<keyword evidence="5" id="KW-0548">Nucleotidyltransferase</keyword>
<dbReference type="Gene3D" id="2.160.10.10">
    <property type="entry name" value="Hexapeptide repeat proteins"/>
    <property type="match status" value="1"/>
</dbReference>
<dbReference type="EC" id="2.7.7.27" evidence="5"/>
<gene>
    <name evidence="5" type="primary">glgD</name>
    <name evidence="5" type="ORF">K8V42_06055</name>
</gene>
<reference evidence="5" key="1">
    <citation type="journal article" date="2021" name="PeerJ">
        <title>Extensive microbial diversity within the chicken gut microbiome revealed by metagenomics and culture.</title>
        <authorList>
            <person name="Gilroy R."/>
            <person name="Ravi A."/>
            <person name="Getino M."/>
            <person name="Pursley I."/>
            <person name="Horton D.L."/>
            <person name="Alikhan N.F."/>
            <person name="Baker D."/>
            <person name="Gharbi K."/>
            <person name="Hall N."/>
            <person name="Watson M."/>
            <person name="Adriaenssens E.M."/>
            <person name="Foster-Nyarko E."/>
            <person name="Jarju S."/>
            <person name="Secka A."/>
            <person name="Antonio M."/>
            <person name="Oren A."/>
            <person name="Chaudhuri R.R."/>
            <person name="La Ragione R."/>
            <person name="Hildebrand F."/>
            <person name="Pallen M.J."/>
        </authorList>
    </citation>
    <scope>NUCLEOTIDE SEQUENCE</scope>
    <source>
        <strain evidence="5">150</strain>
    </source>
</reference>
<evidence type="ECO:0000256" key="2">
    <source>
        <dbReference type="ARBA" id="ARBA00023056"/>
    </source>
</evidence>
<dbReference type="CDD" id="cd04651">
    <property type="entry name" value="LbH_G1P_AT_C"/>
    <property type="match status" value="1"/>
</dbReference>
<dbReference type="GO" id="GO:0008878">
    <property type="term" value="F:glucose-1-phosphate adenylyltransferase activity"/>
    <property type="evidence" value="ECO:0007669"/>
    <property type="project" value="UniProtKB-EC"/>
</dbReference>
<evidence type="ECO:0000313" key="5">
    <source>
        <dbReference type="EMBL" id="MCC9273837.1"/>
    </source>
</evidence>
<protein>
    <submittedName>
        <fullName evidence="5">Glucose-1-phosphate adenylyltransferase subunit GlgD</fullName>
        <ecNumber evidence="5">2.7.7.27</ecNumber>
    </submittedName>
</protein>
<organism evidence="5 6">
    <name type="scientific">Enterococcus aquimarinus</name>
    <dbReference type="NCBI Taxonomy" id="328396"/>
    <lineage>
        <taxon>Bacteria</taxon>
        <taxon>Bacillati</taxon>
        <taxon>Bacillota</taxon>
        <taxon>Bacilli</taxon>
        <taxon>Lactobacillales</taxon>
        <taxon>Enterococcaceae</taxon>
        <taxon>Enterococcus</taxon>
    </lineage>
</organism>
<dbReference type="Pfam" id="PF24894">
    <property type="entry name" value="Hexapep_GlmU"/>
    <property type="match status" value="1"/>
</dbReference>
<feature type="domain" description="Nucleotidyl transferase" evidence="3">
    <location>
        <begin position="19"/>
        <end position="157"/>
    </location>
</feature>
<dbReference type="InterPro" id="IPR029044">
    <property type="entry name" value="Nucleotide-diphossugar_trans"/>
</dbReference>
<accession>A0A9E3ZTC7</accession>
<reference evidence="5" key="2">
    <citation type="submission" date="2021-11" db="EMBL/GenBank/DDBJ databases">
        <authorList>
            <person name="Gilroy R."/>
        </authorList>
    </citation>
    <scope>NUCLEOTIDE SEQUENCE</scope>
    <source>
        <strain evidence="5">150</strain>
    </source>
</reference>
<dbReference type="InterPro" id="IPR005835">
    <property type="entry name" value="NTP_transferase_dom"/>
</dbReference>
<evidence type="ECO:0000313" key="6">
    <source>
        <dbReference type="Proteomes" id="UP000813384"/>
    </source>
</evidence>
<dbReference type="Gene3D" id="3.90.550.10">
    <property type="entry name" value="Spore Coat Polysaccharide Biosynthesis Protein SpsA, Chain A"/>
    <property type="match status" value="1"/>
</dbReference>
<feature type="domain" description="Glucose-1-phosphate adenylyltransferase/Bifunctional protein GlmU-like C-terminal hexapeptide" evidence="4">
    <location>
        <begin position="287"/>
        <end position="356"/>
    </location>
</feature>
<dbReference type="PANTHER" id="PTHR43523:SF6">
    <property type="entry name" value="GLYCOGEN BIOSYNTHESIS PROTEIN GLGD"/>
    <property type="match status" value="1"/>
</dbReference>
<dbReference type="NCBIfam" id="TIGR02092">
    <property type="entry name" value="glgD"/>
    <property type="match status" value="1"/>
</dbReference>
<name>A0A9E3ZTC7_9ENTE</name>
<dbReference type="EMBL" id="JAJJVO010000093">
    <property type="protein sequence ID" value="MCC9273837.1"/>
    <property type="molecule type" value="Genomic_DNA"/>
</dbReference>
<keyword evidence="2" id="KW-0320">Glycogen biosynthesis</keyword>
<dbReference type="SUPFAM" id="SSF53448">
    <property type="entry name" value="Nucleotide-diphospho-sugar transferases"/>
    <property type="match status" value="1"/>
</dbReference>
<sequence>MKTNKMCALIGNIHRYDELLPLTENRPLATLPFDCKYRLIDFNLSNVANANIKSLFMVFNEGETKSVFDHLGGGKEWNLDGVQNRFFVHIYQDYIRRSDSNRRYYELVIDYLTKSKSEYAVFMGSKFLCNIDLRALQQIHQTREADLTVVYKRVTKEKLHASDIVLKLDDNNIVVEKASVSTLEPTEQVNLCTDTYIIKTDLLIDLLRKRQSAGIVGSIESLLRDTIGPNTIAYEYTGYLNNIYDIKSYYDANMDMLDVKKFNSLMYSSQKVYTKMKDEVPTYYSSTSVVRNSQFATGCTIEGKVDYSLISRGTHIYEGAEISHSLIFANNKIHSNAVVRYAILDKNVTVDAGVKIEGTKENPVVVSKGTHVTQDVIGG</sequence>
<evidence type="ECO:0000259" key="3">
    <source>
        <dbReference type="Pfam" id="PF00483"/>
    </source>
</evidence>
<evidence type="ECO:0000256" key="1">
    <source>
        <dbReference type="ARBA" id="ARBA00010443"/>
    </source>
</evidence>
<dbReference type="PANTHER" id="PTHR43523">
    <property type="entry name" value="GLUCOSE-1-PHOSPHATE ADENYLYLTRANSFERASE-RELATED"/>
    <property type="match status" value="1"/>
</dbReference>
<dbReference type="GO" id="GO:0005978">
    <property type="term" value="P:glycogen biosynthetic process"/>
    <property type="evidence" value="ECO:0007669"/>
    <property type="project" value="UniProtKB-KW"/>
</dbReference>
<dbReference type="InterPro" id="IPR011004">
    <property type="entry name" value="Trimer_LpxA-like_sf"/>
</dbReference>
<dbReference type="InterPro" id="IPR056818">
    <property type="entry name" value="GlmU/GlgC-like_hexapep"/>
</dbReference>
<dbReference type="Pfam" id="PF00483">
    <property type="entry name" value="NTP_transferase"/>
    <property type="match status" value="1"/>
</dbReference>
<comment type="caution">
    <text evidence="5">The sequence shown here is derived from an EMBL/GenBank/DDBJ whole genome shotgun (WGS) entry which is preliminary data.</text>
</comment>
<comment type="similarity">
    <text evidence="1">Belongs to the bacterial/plant glucose-1-phosphate adenylyltransferase family.</text>
</comment>
<evidence type="ECO:0000259" key="4">
    <source>
        <dbReference type="Pfam" id="PF24894"/>
    </source>
</evidence>
<dbReference type="Proteomes" id="UP000813384">
    <property type="component" value="Unassembled WGS sequence"/>
</dbReference>
<dbReference type="AlphaFoldDB" id="A0A9E3ZTC7"/>
<proteinExistence type="inferred from homology"/>